<proteinExistence type="inferred from homology"/>
<dbReference type="PANTHER" id="PTHR43142">
    <property type="entry name" value="CARBOXYLIC ESTER HYDROLASE"/>
    <property type="match status" value="1"/>
</dbReference>
<dbReference type="SUPFAM" id="SSF53474">
    <property type="entry name" value="alpha/beta-Hydrolases"/>
    <property type="match status" value="1"/>
</dbReference>
<dbReference type="AlphaFoldDB" id="A0A6A4WL13"/>
<feature type="domain" description="Carboxylesterase type B" evidence="6">
    <location>
        <begin position="4"/>
        <end position="510"/>
    </location>
</feature>
<keyword evidence="8" id="KW-1185">Reference proteome</keyword>
<evidence type="ECO:0000313" key="7">
    <source>
        <dbReference type="EMBL" id="KAF0305909.1"/>
    </source>
</evidence>
<dbReference type="InterPro" id="IPR029058">
    <property type="entry name" value="AB_hydrolase_fold"/>
</dbReference>
<keyword evidence="4" id="KW-0325">Glycoprotein</keyword>
<dbReference type="InterPro" id="IPR019826">
    <property type="entry name" value="Carboxylesterase_B_AS"/>
</dbReference>
<evidence type="ECO:0000256" key="2">
    <source>
        <dbReference type="ARBA" id="ARBA00022487"/>
    </source>
</evidence>
<comment type="similarity">
    <text evidence="1 5">Belongs to the type-B carboxylesterase/lipase family.</text>
</comment>
<dbReference type="Gene3D" id="3.40.50.1820">
    <property type="entry name" value="alpha/beta hydrolase"/>
    <property type="match status" value="1"/>
</dbReference>
<dbReference type="EMBL" id="VIIS01000711">
    <property type="protein sequence ID" value="KAF0305909.1"/>
    <property type="molecule type" value="Genomic_DNA"/>
</dbReference>
<dbReference type="InterPro" id="IPR002018">
    <property type="entry name" value="CarbesteraseB"/>
</dbReference>
<dbReference type="GO" id="GO:0052689">
    <property type="term" value="F:carboxylic ester hydrolase activity"/>
    <property type="evidence" value="ECO:0007669"/>
    <property type="project" value="UniProtKB-KW"/>
</dbReference>
<dbReference type="PANTHER" id="PTHR43142:SF1">
    <property type="entry name" value="CARBOXYLIC ESTER HYDROLASE"/>
    <property type="match status" value="1"/>
</dbReference>
<evidence type="ECO:0000256" key="1">
    <source>
        <dbReference type="ARBA" id="ARBA00005964"/>
    </source>
</evidence>
<keyword evidence="3 5" id="KW-0378">Hydrolase</keyword>
<accession>A0A6A4WL13</accession>
<evidence type="ECO:0000313" key="8">
    <source>
        <dbReference type="Proteomes" id="UP000440578"/>
    </source>
</evidence>
<evidence type="ECO:0000256" key="5">
    <source>
        <dbReference type="RuleBase" id="RU361235"/>
    </source>
</evidence>
<organism evidence="7 8">
    <name type="scientific">Amphibalanus amphitrite</name>
    <name type="common">Striped barnacle</name>
    <name type="synonym">Balanus amphitrite</name>
    <dbReference type="NCBI Taxonomy" id="1232801"/>
    <lineage>
        <taxon>Eukaryota</taxon>
        <taxon>Metazoa</taxon>
        <taxon>Ecdysozoa</taxon>
        <taxon>Arthropoda</taxon>
        <taxon>Crustacea</taxon>
        <taxon>Multicrustacea</taxon>
        <taxon>Cirripedia</taxon>
        <taxon>Thoracica</taxon>
        <taxon>Thoracicalcarea</taxon>
        <taxon>Balanomorpha</taxon>
        <taxon>Balanoidea</taxon>
        <taxon>Balanidae</taxon>
        <taxon>Amphibalaninae</taxon>
        <taxon>Amphibalanus</taxon>
    </lineage>
</organism>
<gene>
    <name evidence="7" type="primary">EST6_3</name>
    <name evidence="7" type="ORF">FJT64_022540</name>
</gene>
<evidence type="ECO:0000256" key="4">
    <source>
        <dbReference type="ARBA" id="ARBA00023180"/>
    </source>
</evidence>
<comment type="caution">
    <text evidence="7">The sequence shown here is derived from an EMBL/GenBank/DDBJ whole genome shotgun (WGS) entry which is preliminary data.</text>
</comment>
<dbReference type="Pfam" id="PF00135">
    <property type="entry name" value="COesterase"/>
    <property type="match status" value="1"/>
</dbReference>
<dbReference type="EC" id="3.1.1.-" evidence="5"/>
<evidence type="ECO:0000256" key="3">
    <source>
        <dbReference type="ARBA" id="ARBA00022801"/>
    </source>
</evidence>
<dbReference type="PROSITE" id="PS00122">
    <property type="entry name" value="CARBOXYLESTERASE_B_1"/>
    <property type="match status" value="1"/>
</dbReference>
<evidence type="ECO:0000259" key="6">
    <source>
        <dbReference type="Pfam" id="PF00135"/>
    </source>
</evidence>
<sequence>MGNEFASFKGIPYGAPPLGSLRFRPPEPHGGWQGVRNATEHGSKCLQFNTFSGALEGDEDCLFLNVYTARLPTATEKVRLPVLVWLHGGAFIFGDGDASPLFGPEYFMDQQVVLVTINNRLGPFGFLTTGDEAAPGNYGLHDQRLALQWVRDNIAAFGGGPSLVTLFGESAGGAGVGLHVLSPLSKGLFARAISQSGASFCNFAASGEPQGDLARRHAELLGCPSGSSQDVVACLREKPAAEVMMAVQKLETDLVVGLPIVYKARVDAESDTPFLPEDPHVLLREGRFSRVPWLHGMTHDEGAFMIGTHSAESPPKYSSRDWNVWAKDILAISKVTEDPPAMAEKIYRFYFDQNPVGEGNLERLVEVYTDRTIAACTSKEADLASAHTPVYRYVLNHMGPGRQSFAKILSAILGTADGSVRDYGVSHTDDLLYLFKNGLAPPVAVGSEEHKMIRFMVSLWISFARQGYPSTDVVSMPMWPVYTAEDRQHMWLNNQPSVGSAAFSERIAFWRGLEINESWRAPQGGSTLQKDEL</sequence>
<dbReference type="OrthoDB" id="19653at2759"/>
<keyword evidence="2" id="KW-0719">Serine esterase</keyword>
<protein>
    <recommendedName>
        <fullName evidence="5">Carboxylic ester hydrolase</fullName>
        <ecNumber evidence="5">3.1.1.-</ecNumber>
    </recommendedName>
</protein>
<reference evidence="7 8" key="1">
    <citation type="submission" date="2019-07" db="EMBL/GenBank/DDBJ databases">
        <title>Draft genome assembly of a fouling barnacle, Amphibalanus amphitrite (Darwin, 1854): The first reference genome for Thecostraca.</title>
        <authorList>
            <person name="Kim W."/>
        </authorList>
    </citation>
    <scope>NUCLEOTIDE SEQUENCE [LARGE SCALE GENOMIC DNA]</scope>
    <source>
        <strain evidence="7">SNU_AA5</strain>
        <tissue evidence="7">Soma without cirri and trophi</tissue>
    </source>
</reference>
<dbReference type="Proteomes" id="UP000440578">
    <property type="component" value="Unassembled WGS sequence"/>
</dbReference>
<name>A0A6A4WL13_AMPAM</name>